<evidence type="ECO:0000256" key="1">
    <source>
        <dbReference type="SAM" id="MobiDB-lite"/>
    </source>
</evidence>
<keyword evidence="2" id="KW-0812">Transmembrane</keyword>
<feature type="compositionally biased region" description="Basic and acidic residues" evidence="1">
    <location>
        <begin position="76"/>
        <end position="87"/>
    </location>
</feature>
<feature type="transmembrane region" description="Helical" evidence="2">
    <location>
        <begin position="37"/>
        <end position="54"/>
    </location>
</feature>
<keyword evidence="2" id="KW-1133">Transmembrane helix</keyword>
<proteinExistence type="predicted"/>
<sequence>MRNRKEIIIRITLAVVVGSVWGILYTQIEDTNFRNRILYLYVIIVSALQLVWFYHEKKKKKRKAAGPLPEKPPSAPERERKVVISDE</sequence>
<dbReference type="RefSeq" id="WP_264501440.1">
    <property type="nucleotide sequence ID" value="NZ_JAPDDS010000006.1"/>
</dbReference>
<accession>A0ABT3FPK0</accession>
<gene>
    <name evidence="3" type="ORF">OKA04_12155</name>
</gene>
<evidence type="ECO:0000313" key="4">
    <source>
        <dbReference type="Proteomes" id="UP001207930"/>
    </source>
</evidence>
<feature type="region of interest" description="Disordered" evidence="1">
    <location>
        <begin position="59"/>
        <end position="87"/>
    </location>
</feature>
<comment type="caution">
    <text evidence="3">The sequence shown here is derived from an EMBL/GenBank/DDBJ whole genome shotgun (WGS) entry which is preliminary data.</text>
</comment>
<keyword evidence="2" id="KW-0472">Membrane</keyword>
<organism evidence="3 4">
    <name type="scientific">Luteolibacter flavescens</name>
    <dbReference type="NCBI Taxonomy" id="1859460"/>
    <lineage>
        <taxon>Bacteria</taxon>
        <taxon>Pseudomonadati</taxon>
        <taxon>Verrucomicrobiota</taxon>
        <taxon>Verrucomicrobiia</taxon>
        <taxon>Verrucomicrobiales</taxon>
        <taxon>Verrucomicrobiaceae</taxon>
        <taxon>Luteolibacter</taxon>
    </lineage>
</organism>
<evidence type="ECO:0000256" key="2">
    <source>
        <dbReference type="SAM" id="Phobius"/>
    </source>
</evidence>
<reference evidence="3 4" key="1">
    <citation type="submission" date="2022-10" db="EMBL/GenBank/DDBJ databases">
        <title>Luteolibacter flavescens strain MCCC 1K03193, whole genome shotgun sequencing project.</title>
        <authorList>
            <person name="Zhao G."/>
            <person name="Shen L."/>
        </authorList>
    </citation>
    <scope>NUCLEOTIDE SEQUENCE [LARGE SCALE GENOMIC DNA]</scope>
    <source>
        <strain evidence="3 4">MCCC 1K03193</strain>
    </source>
</reference>
<protein>
    <submittedName>
        <fullName evidence="3">Uncharacterized protein</fullName>
    </submittedName>
</protein>
<dbReference type="Proteomes" id="UP001207930">
    <property type="component" value="Unassembled WGS sequence"/>
</dbReference>
<feature type="transmembrane region" description="Helical" evidence="2">
    <location>
        <begin position="7"/>
        <end position="25"/>
    </location>
</feature>
<dbReference type="EMBL" id="JAPDDS010000006">
    <property type="protein sequence ID" value="MCW1885483.1"/>
    <property type="molecule type" value="Genomic_DNA"/>
</dbReference>
<name>A0ABT3FPK0_9BACT</name>
<evidence type="ECO:0000313" key="3">
    <source>
        <dbReference type="EMBL" id="MCW1885483.1"/>
    </source>
</evidence>
<keyword evidence="4" id="KW-1185">Reference proteome</keyword>